<dbReference type="AlphaFoldDB" id="A0AAD6YRA2"/>
<keyword evidence="1" id="KW-0732">Signal</keyword>
<accession>A0AAD6YRA2</accession>
<dbReference type="Proteomes" id="UP001219525">
    <property type="component" value="Unassembled WGS sequence"/>
</dbReference>
<reference evidence="2" key="1">
    <citation type="submission" date="2023-03" db="EMBL/GenBank/DDBJ databases">
        <title>Massive genome expansion in bonnet fungi (Mycena s.s.) driven by repeated elements and novel gene families across ecological guilds.</title>
        <authorList>
            <consortium name="Lawrence Berkeley National Laboratory"/>
            <person name="Harder C.B."/>
            <person name="Miyauchi S."/>
            <person name="Viragh M."/>
            <person name="Kuo A."/>
            <person name="Thoen E."/>
            <person name="Andreopoulos B."/>
            <person name="Lu D."/>
            <person name="Skrede I."/>
            <person name="Drula E."/>
            <person name="Henrissat B."/>
            <person name="Morin E."/>
            <person name="Kohler A."/>
            <person name="Barry K."/>
            <person name="LaButti K."/>
            <person name="Morin E."/>
            <person name="Salamov A."/>
            <person name="Lipzen A."/>
            <person name="Mereny Z."/>
            <person name="Hegedus B."/>
            <person name="Baldrian P."/>
            <person name="Stursova M."/>
            <person name="Weitz H."/>
            <person name="Taylor A."/>
            <person name="Grigoriev I.V."/>
            <person name="Nagy L.G."/>
            <person name="Martin F."/>
            <person name="Kauserud H."/>
        </authorList>
    </citation>
    <scope>NUCLEOTIDE SEQUENCE</scope>
    <source>
        <strain evidence="2">9144</strain>
    </source>
</reference>
<gene>
    <name evidence="2" type="ORF">GGX14DRAFT_347968</name>
</gene>
<feature type="signal peptide" evidence="1">
    <location>
        <begin position="1"/>
        <end position="19"/>
    </location>
</feature>
<proteinExistence type="predicted"/>
<keyword evidence="3" id="KW-1185">Reference proteome</keyword>
<evidence type="ECO:0000256" key="1">
    <source>
        <dbReference type="SAM" id="SignalP"/>
    </source>
</evidence>
<name>A0AAD6YRA2_9AGAR</name>
<evidence type="ECO:0000313" key="3">
    <source>
        <dbReference type="Proteomes" id="UP001219525"/>
    </source>
</evidence>
<comment type="caution">
    <text evidence="2">The sequence shown here is derived from an EMBL/GenBank/DDBJ whole genome shotgun (WGS) entry which is preliminary data.</text>
</comment>
<sequence length="124" mass="12999">MKALIPLVVLIGISITAHAVCPGFNSAIGNVIRLAEGVNRWNVYNSSCFVVDGLTTTMNPCTQGIFGCSPAPIFFDQYTNAAAGLKYACQRDPNSDLCGNDNISVCVSATIAANPAMIILMVGL</sequence>
<feature type="chain" id="PRO_5042039035" evidence="1">
    <location>
        <begin position="20"/>
        <end position="124"/>
    </location>
</feature>
<protein>
    <submittedName>
        <fullName evidence="2">Uncharacterized protein</fullName>
    </submittedName>
</protein>
<evidence type="ECO:0000313" key="2">
    <source>
        <dbReference type="EMBL" id="KAJ7226987.1"/>
    </source>
</evidence>
<dbReference type="EMBL" id="JARJCW010000003">
    <property type="protein sequence ID" value="KAJ7226987.1"/>
    <property type="molecule type" value="Genomic_DNA"/>
</dbReference>
<organism evidence="2 3">
    <name type="scientific">Mycena pura</name>
    <dbReference type="NCBI Taxonomy" id="153505"/>
    <lineage>
        <taxon>Eukaryota</taxon>
        <taxon>Fungi</taxon>
        <taxon>Dikarya</taxon>
        <taxon>Basidiomycota</taxon>
        <taxon>Agaricomycotina</taxon>
        <taxon>Agaricomycetes</taxon>
        <taxon>Agaricomycetidae</taxon>
        <taxon>Agaricales</taxon>
        <taxon>Marasmiineae</taxon>
        <taxon>Mycenaceae</taxon>
        <taxon>Mycena</taxon>
    </lineage>
</organism>